<evidence type="ECO:0000259" key="2">
    <source>
        <dbReference type="Pfam" id="PF19187"/>
    </source>
</evidence>
<name>A0A6J5YZX3_9ZZZZ</name>
<dbReference type="InterPro" id="IPR051534">
    <property type="entry name" value="CBASS_pafABC_assoc_protein"/>
</dbReference>
<sequence length="310" mass="35000">MAKTQSTPVEKAARLFDLVPYISTHQGIALSELANEFNLTESELLSDLNTLWMCGLPGYTPLELIDLEFESGYVTIRNAEVLQRVRLLTKQELVIILLGLDILSSSIDQSRQDLSLAILRLSEKIKDIVGNVAAASAIVDSTHRAAIMQAISARFDLSINYYSTIRDEITDRQITPLELSLDHGFEVLNAYCHNAKGFRTFRLDNMKTVAISQSSVNIPEEIEISDYQWHLRINARFRTSSERFRITYKARESNEPEEIVVSSFSRDWLLRNAVSTLGSVEVLQPLTARALIAQKCQSALELYDNWALSK</sequence>
<dbReference type="EMBL" id="CAESAF010000023">
    <property type="protein sequence ID" value="CAB4333490.1"/>
    <property type="molecule type" value="Genomic_DNA"/>
</dbReference>
<dbReference type="Pfam" id="PF19187">
    <property type="entry name" value="HTH_PafC"/>
    <property type="match status" value="1"/>
</dbReference>
<dbReference type="Pfam" id="PF13280">
    <property type="entry name" value="WYL"/>
    <property type="match status" value="1"/>
</dbReference>
<dbReference type="AlphaFoldDB" id="A0A6J5YZX3"/>
<gene>
    <name evidence="3" type="ORF">UFOPK3574_00380</name>
</gene>
<dbReference type="InterPro" id="IPR028349">
    <property type="entry name" value="PafC-like"/>
</dbReference>
<accession>A0A6J5YZX3</accession>
<dbReference type="PANTHER" id="PTHR34580">
    <property type="match status" value="1"/>
</dbReference>
<dbReference type="PANTHER" id="PTHR34580:SF1">
    <property type="entry name" value="PROTEIN PAFC"/>
    <property type="match status" value="1"/>
</dbReference>
<evidence type="ECO:0000259" key="1">
    <source>
        <dbReference type="Pfam" id="PF13280"/>
    </source>
</evidence>
<organism evidence="3">
    <name type="scientific">freshwater metagenome</name>
    <dbReference type="NCBI Taxonomy" id="449393"/>
    <lineage>
        <taxon>unclassified sequences</taxon>
        <taxon>metagenomes</taxon>
        <taxon>ecological metagenomes</taxon>
    </lineage>
</organism>
<proteinExistence type="predicted"/>
<evidence type="ECO:0000313" key="3">
    <source>
        <dbReference type="EMBL" id="CAB4333490.1"/>
    </source>
</evidence>
<dbReference type="InterPro" id="IPR043839">
    <property type="entry name" value="PafC_HTH"/>
</dbReference>
<dbReference type="PIRSF" id="PIRSF016838">
    <property type="entry name" value="PafC"/>
    <property type="match status" value="1"/>
</dbReference>
<feature type="domain" description="PafC HTH" evidence="2">
    <location>
        <begin position="13"/>
        <end position="121"/>
    </location>
</feature>
<dbReference type="PROSITE" id="PS52050">
    <property type="entry name" value="WYL"/>
    <property type="match status" value="1"/>
</dbReference>
<dbReference type="InterPro" id="IPR026881">
    <property type="entry name" value="WYL_dom"/>
</dbReference>
<protein>
    <submittedName>
        <fullName evidence="3">Unannotated protein</fullName>
    </submittedName>
</protein>
<reference evidence="3" key="1">
    <citation type="submission" date="2020-05" db="EMBL/GenBank/DDBJ databases">
        <authorList>
            <person name="Chiriac C."/>
            <person name="Salcher M."/>
            <person name="Ghai R."/>
            <person name="Kavagutti S V."/>
        </authorList>
    </citation>
    <scope>NUCLEOTIDE SEQUENCE</scope>
</reference>
<feature type="domain" description="WYL" evidence="1">
    <location>
        <begin position="145"/>
        <end position="210"/>
    </location>
</feature>